<comment type="catalytic activity">
    <reaction evidence="1">
        <text>[protein]-peptidylproline (omega=180) = [protein]-peptidylproline (omega=0)</text>
        <dbReference type="Rhea" id="RHEA:16237"/>
        <dbReference type="Rhea" id="RHEA-COMP:10747"/>
        <dbReference type="Rhea" id="RHEA-COMP:10748"/>
        <dbReference type="ChEBI" id="CHEBI:83833"/>
        <dbReference type="ChEBI" id="CHEBI:83834"/>
        <dbReference type="EC" id="5.2.1.8"/>
    </reaction>
</comment>
<keyword evidence="3 9" id="KW-0732">Signal</keyword>
<evidence type="ECO:0000259" key="10">
    <source>
        <dbReference type="PROSITE" id="PS50222"/>
    </source>
</evidence>
<dbReference type="Pfam" id="PF13202">
    <property type="entry name" value="EF-hand_5"/>
    <property type="match status" value="2"/>
</dbReference>
<proteinExistence type="predicted"/>
<dbReference type="OrthoDB" id="5470953at2"/>
<dbReference type="InterPro" id="IPR011992">
    <property type="entry name" value="EF-hand-dom_pair"/>
</dbReference>
<evidence type="ECO:0000313" key="11">
    <source>
        <dbReference type="EMBL" id="KCZ89594.1"/>
    </source>
</evidence>
<evidence type="ECO:0000256" key="5">
    <source>
        <dbReference type="ARBA" id="ARBA00023110"/>
    </source>
</evidence>
<evidence type="ECO:0000256" key="6">
    <source>
        <dbReference type="ARBA" id="ARBA00023235"/>
    </source>
</evidence>
<dbReference type="eggNOG" id="COG5126">
    <property type="taxonomic scope" value="Bacteria"/>
</dbReference>
<dbReference type="STRING" id="1280952.HJA_05062"/>
<feature type="domain" description="EF-hand" evidence="10">
    <location>
        <begin position="57"/>
        <end position="92"/>
    </location>
</feature>
<dbReference type="EMBL" id="ARYJ01000003">
    <property type="protein sequence ID" value="KCZ89594.1"/>
    <property type="molecule type" value="Genomic_DNA"/>
</dbReference>
<dbReference type="SUPFAM" id="SSF47473">
    <property type="entry name" value="EF-hand"/>
    <property type="match status" value="1"/>
</dbReference>
<feature type="region of interest" description="Disordered" evidence="8">
    <location>
        <begin position="156"/>
        <end position="201"/>
    </location>
</feature>
<keyword evidence="5" id="KW-0697">Rotamase</keyword>
<evidence type="ECO:0000313" key="12">
    <source>
        <dbReference type="Proteomes" id="UP000024816"/>
    </source>
</evidence>
<evidence type="ECO:0000256" key="2">
    <source>
        <dbReference type="ARBA" id="ARBA00013194"/>
    </source>
</evidence>
<evidence type="ECO:0000256" key="3">
    <source>
        <dbReference type="ARBA" id="ARBA00022729"/>
    </source>
</evidence>
<dbReference type="PANTHER" id="PTHR46222:SF3">
    <property type="entry name" value="PEPTIDYLPROLYL ISOMERASE"/>
    <property type="match status" value="1"/>
</dbReference>
<keyword evidence="6" id="KW-0413">Isomerase</keyword>
<dbReference type="GO" id="GO:0003755">
    <property type="term" value="F:peptidyl-prolyl cis-trans isomerase activity"/>
    <property type="evidence" value="ECO:0007669"/>
    <property type="project" value="UniProtKB-KW"/>
</dbReference>
<feature type="domain" description="EF-hand" evidence="10">
    <location>
        <begin position="100"/>
        <end position="135"/>
    </location>
</feature>
<dbReference type="EC" id="5.2.1.8" evidence="2"/>
<dbReference type="SMART" id="SM00054">
    <property type="entry name" value="EFh"/>
    <property type="match status" value="3"/>
</dbReference>
<protein>
    <recommendedName>
        <fullName evidence="2">peptidylprolyl isomerase</fullName>
        <ecNumber evidence="2">5.2.1.8</ecNumber>
    </recommendedName>
    <alternativeName>
        <fullName evidence="7">Rotamase</fullName>
    </alternativeName>
</protein>
<feature type="chain" id="PRO_5001572874" description="peptidylprolyl isomerase" evidence="9">
    <location>
        <begin position="24"/>
        <end position="201"/>
    </location>
</feature>
<name>A0A059FG46_9PROT</name>
<dbReference type="Gene3D" id="1.10.238.10">
    <property type="entry name" value="EF-hand"/>
    <property type="match status" value="2"/>
</dbReference>
<dbReference type="InterPro" id="IPR052273">
    <property type="entry name" value="PPIase_FKBP"/>
</dbReference>
<dbReference type="InterPro" id="IPR002048">
    <property type="entry name" value="EF_hand_dom"/>
</dbReference>
<dbReference type="Pfam" id="PF13499">
    <property type="entry name" value="EF-hand_7"/>
    <property type="match status" value="1"/>
</dbReference>
<dbReference type="AlphaFoldDB" id="A0A059FG46"/>
<dbReference type="PROSITE" id="PS00018">
    <property type="entry name" value="EF_HAND_1"/>
    <property type="match status" value="3"/>
</dbReference>
<dbReference type="PATRIC" id="fig|1280952.3.peg.1003"/>
<feature type="signal peptide" evidence="9">
    <location>
        <begin position="1"/>
        <end position="23"/>
    </location>
</feature>
<dbReference type="CDD" id="cd00051">
    <property type="entry name" value="EFh"/>
    <property type="match status" value="1"/>
</dbReference>
<dbReference type="PANTHER" id="PTHR46222">
    <property type="entry name" value="PEPTIDYL-PROLYL CIS-TRANS ISOMERASE FKBP7/14"/>
    <property type="match status" value="1"/>
</dbReference>
<reference evidence="11 12" key="1">
    <citation type="journal article" date="2014" name="Antonie Van Leeuwenhoek">
        <title>Hyphomonas beringensis sp. nov. and Hyphomonas chukchiensis sp. nov., isolated from surface seawater of the Bering Sea and Chukchi Sea.</title>
        <authorList>
            <person name="Li C."/>
            <person name="Lai Q."/>
            <person name="Li G."/>
            <person name="Dong C."/>
            <person name="Wang J."/>
            <person name="Liao Y."/>
            <person name="Shao Z."/>
        </authorList>
    </citation>
    <scope>NUCLEOTIDE SEQUENCE [LARGE SCALE GENOMIC DNA]</scope>
    <source>
        <strain evidence="11 12">VP2</strain>
    </source>
</reference>
<keyword evidence="12" id="KW-1185">Reference proteome</keyword>
<evidence type="ECO:0000256" key="4">
    <source>
        <dbReference type="ARBA" id="ARBA00022737"/>
    </source>
</evidence>
<keyword evidence="4" id="KW-0677">Repeat</keyword>
<accession>A0A059FG46</accession>
<evidence type="ECO:0000256" key="9">
    <source>
        <dbReference type="SAM" id="SignalP"/>
    </source>
</evidence>
<dbReference type="RefSeq" id="WP_051597389.1">
    <property type="nucleotide sequence ID" value="NZ_ARYJ01000003.1"/>
</dbReference>
<feature type="domain" description="EF-hand" evidence="10">
    <location>
        <begin position="146"/>
        <end position="181"/>
    </location>
</feature>
<dbReference type="Proteomes" id="UP000024816">
    <property type="component" value="Unassembled WGS sequence"/>
</dbReference>
<evidence type="ECO:0000256" key="1">
    <source>
        <dbReference type="ARBA" id="ARBA00000971"/>
    </source>
</evidence>
<organism evidence="11 12">
    <name type="scientific">Hyphomonas jannaschiana VP2</name>
    <dbReference type="NCBI Taxonomy" id="1280952"/>
    <lineage>
        <taxon>Bacteria</taxon>
        <taxon>Pseudomonadati</taxon>
        <taxon>Pseudomonadota</taxon>
        <taxon>Alphaproteobacteria</taxon>
        <taxon>Hyphomonadales</taxon>
        <taxon>Hyphomonadaceae</taxon>
        <taxon>Hyphomonas</taxon>
    </lineage>
</organism>
<dbReference type="GO" id="GO:0005509">
    <property type="term" value="F:calcium ion binding"/>
    <property type="evidence" value="ECO:0007669"/>
    <property type="project" value="InterPro"/>
</dbReference>
<sequence length="201" mass="21880">MKRIFLATASFAAVAMIASPAMAGPRGGGPGSGPGMMKDRMVEMMDTDGDGKVSDAEIKAHKAAMFVGIDTNGDGQLSQDELSAHHEVMRAQMQARFEERRGDRVDNMFERYDTNKDGSITRDEVTAVQAARADDWKARKADWAQKGAQMQAERFADMDKDGNGTISQEEFESARMGPGGRGDFGRRGMNGMMPPPPPEDE</sequence>
<dbReference type="PROSITE" id="PS50222">
    <property type="entry name" value="EF_HAND_2"/>
    <property type="match status" value="3"/>
</dbReference>
<evidence type="ECO:0000256" key="7">
    <source>
        <dbReference type="ARBA" id="ARBA00029569"/>
    </source>
</evidence>
<gene>
    <name evidence="11" type="ORF">HJA_05062</name>
</gene>
<comment type="caution">
    <text evidence="11">The sequence shown here is derived from an EMBL/GenBank/DDBJ whole genome shotgun (WGS) entry which is preliminary data.</text>
</comment>
<dbReference type="InterPro" id="IPR018247">
    <property type="entry name" value="EF_Hand_1_Ca_BS"/>
</dbReference>
<evidence type="ECO:0000256" key="8">
    <source>
        <dbReference type="SAM" id="MobiDB-lite"/>
    </source>
</evidence>